<dbReference type="RefSeq" id="WP_244674405.1">
    <property type="nucleotide sequence ID" value="NZ_CP095046.1"/>
</dbReference>
<dbReference type="Proteomes" id="UP000831796">
    <property type="component" value="Chromosome"/>
</dbReference>
<dbReference type="InterPro" id="IPR010620">
    <property type="entry name" value="SBBP_repeat"/>
</dbReference>
<accession>A0A8T9Q245</accession>
<sequence>MKNIALALVGVLCFIQSALGQASWHWTRSMQRVAVAAVAADAAGSTYVVGSFSSPVSFSSPNFSGPLTLTPVGASDVFLARVDANGNLVWVRQVGGSGASAYGAGIAPDGQGGLFVVGRFSGTLTANTGTGSLMGSMGYSSVLVMRCSASTGSTYWSRRVGNNDSASGALAVAAGPGAVGYVTGFVGETSPLGCLRYRAADRPPL</sequence>
<dbReference type="PANTHER" id="PTHR35580:SF1">
    <property type="entry name" value="PHYTASE-LIKE DOMAIN-CONTAINING PROTEIN"/>
    <property type="match status" value="1"/>
</dbReference>
<protein>
    <submittedName>
        <fullName evidence="1">SBBP repeat-containing protein</fullName>
    </submittedName>
</protein>
<dbReference type="InterPro" id="IPR052918">
    <property type="entry name" value="Motility_Chemotaxis_Reg"/>
</dbReference>
<dbReference type="EMBL" id="CP095046">
    <property type="protein sequence ID" value="UOQ70992.1"/>
    <property type="molecule type" value="Genomic_DNA"/>
</dbReference>
<proteinExistence type="predicted"/>
<dbReference type="PANTHER" id="PTHR35580">
    <property type="entry name" value="CELL SURFACE GLYCOPROTEIN (S-LAYER PROTEIN)-LIKE PROTEIN"/>
    <property type="match status" value="1"/>
</dbReference>
<reference evidence="1" key="1">
    <citation type="submission" date="2022-04" db="EMBL/GenBank/DDBJ databases">
        <title>Hymenobacter sp. isolated from the air.</title>
        <authorList>
            <person name="Won M."/>
            <person name="Lee C.-M."/>
            <person name="Woen H.-Y."/>
            <person name="Kwon S.-W."/>
        </authorList>
    </citation>
    <scope>NUCLEOTIDE SEQUENCE</scope>
    <source>
        <strain evidence="1">5116S-3</strain>
    </source>
</reference>
<organism evidence="1 2">
    <name type="scientific">Hymenobacter cellulosilyticus</name>
    <dbReference type="NCBI Taxonomy" id="2932248"/>
    <lineage>
        <taxon>Bacteria</taxon>
        <taxon>Pseudomonadati</taxon>
        <taxon>Bacteroidota</taxon>
        <taxon>Cytophagia</taxon>
        <taxon>Cytophagales</taxon>
        <taxon>Hymenobacteraceae</taxon>
        <taxon>Hymenobacter</taxon>
    </lineage>
</organism>
<dbReference type="KEGG" id="hcu:MUN79_20290"/>
<evidence type="ECO:0000313" key="2">
    <source>
        <dbReference type="Proteomes" id="UP000831796"/>
    </source>
</evidence>
<dbReference type="Pfam" id="PF06739">
    <property type="entry name" value="SBBP"/>
    <property type="match status" value="1"/>
</dbReference>
<name>A0A8T9Q245_9BACT</name>
<evidence type="ECO:0000313" key="1">
    <source>
        <dbReference type="EMBL" id="UOQ70992.1"/>
    </source>
</evidence>
<dbReference type="AlphaFoldDB" id="A0A8T9Q245"/>
<keyword evidence="2" id="KW-1185">Reference proteome</keyword>
<gene>
    <name evidence="1" type="ORF">MUN79_20290</name>
</gene>